<sequence>MIASIANHLFGGIRYLTIEDRQPVIYIAPSIPLPFDGFLMKTLAQLAHTLEAARLQRRLTYGELADSAGLSPLAVRQALQGKSAPRITSVMALADKLGLEVVVVPKVVAEGLAGAMPAPAPALTVVDRLLEQARRRKDPP</sequence>
<reference evidence="3" key="1">
    <citation type="submission" date="2006-01" db="EMBL/GenBank/DDBJ databases">
        <title>Genome of the cyst-dividing bacterium Ramlibacter tataouinensis.</title>
        <authorList>
            <person name="Barakat M."/>
            <person name="Ortet P."/>
            <person name="De Luca G."/>
            <person name="Jourlin-Castelli C."/>
            <person name="Ansaldi M."/>
            <person name="Py B."/>
            <person name="Fichant G."/>
            <person name="Coutinho P."/>
            <person name="Voulhoux R."/>
            <person name="Bastien O."/>
            <person name="Roy S."/>
            <person name="Marechal E."/>
            <person name="Henrissat B."/>
            <person name="Quentin Y."/>
            <person name="Noirot P."/>
            <person name="Filloux A."/>
            <person name="Mejean V."/>
            <person name="DuBow M."/>
            <person name="Barras F."/>
            <person name="Heulin T."/>
        </authorList>
    </citation>
    <scope>NUCLEOTIDE SEQUENCE [LARGE SCALE GENOMIC DNA]</scope>
    <source>
        <strain evidence="3">ATCC BAA-407 / DSM 14655 / LMG 21543 / TTB310</strain>
    </source>
</reference>
<name>F5Y3Q8_RAMTT</name>
<dbReference type="STRING" id="365046.Rta_26140"/>
<dbReference type="KEGG" id="rta:Rta_26140"/>
<dbReference type="InterPro" id="IPR010982">
    <property type="entry name" value="Lambda_DNA-bd_dom_sf"/>
</dbReference>
<dbReference type="HOGENOM" id="CLU_152567_0_0_4"/>
<dbReference type="eggNOG" id="ENOG5033BGY">
    <property type="taxonomic scope" value="Bacteria"/>
</dbReference>
<gene>
    <name evidence="2" type="ordered locus">Rta_26140</name>
</gene>
<dbReference type="EMBL" id="CP000245">
    <property type="protein sequence ID" value="AEG93715.1"/>
    <property type="molecule type" value="Genomic_DNA"/>
</dbReference>
<organism evidence="2 3">
    <name type="scientific">Ramlibacter tataouinensis (strain ATCC BAA-407 / DSM 14655 / LMG 21543 / TTB310)</name>
    <dbReference type="NCBI Taxonomy" id="365046"/>
    <lineage>
        <taxon>Bacteria</taxon>
        <taxon>Pseudomonadati</taxon>
        <taxon>Pseudomonadota</taxon>
        <taxon>Betaproteobacteria</taxon>
        <taxon>Burkholderiales</taxon>
        <taxon>Comamonadaceae</taxon>
        <taxon>Ramlibacter</taxon>
    </lineage>
</organism>
<dbReference type="SMART" id="SM00530">
    <property type="entry name" value="HTH_XRE"/>
    <property type="match status" value="1"/>
</dbReference>
<dbReference type="Gene3D" id="1.10.260.40">
    <property type="entry name" value="lambda repressor-like DNA-binding domains"/>
    <property type="match status" value="1"/>
</dbReference>
<dbReference type="InterPro" id="IPR001387">
    <property type="entry name" value="Cro/C1-type_HTH"/>
</dbReference>
<dbReference type="SUPFAM" id="SSF47413">
    <property type="entry name" value="lambda repressor-like DNA-binding domains"/>
    <property type="match status" value="1"/>
</dbReference>
<dbReference type="AlphaFoldDB" id="F5Y3Q8"/>
<dbReference type="GO" id="GO:0003677">
    <property type="term" value="F:DNA binding"/>
    <property type="evidence" value="ECO:0007669"/>
    <property type="project" value="InterPro"/>
</dbReference>
<evidence type="ECO:0000259" key="1">
    <source>
        <dbReference type="PROSITE" id="PS50943"/>
    </source>
</evidence>
<dbReference type="PROSITE" id="PS50943">
    <property type="entry name" value="HTH_CROC1"/>
    <property type="match status" value="1"/>
</dbReference>
<feature type="domain" description="HTH cro/C1-type" evidence="1">
    <location>
        <begin position="50"/>
        <end position="104"/>
    </location>
</feature>
<reference evidence="2 3" key="2">
    <citation type="journal article" date="2011" name="PLoS ONE">
        <title>The Cyst-Dividing Bacterium Ramlibacter tataouinensis TTB310 Genome Reveals a Well-Stocked Toolbox for Adaptation to a Desert Environment.</title>
        <authorList>
            <person name="De Luca G."/>
            <person name="Barakat M."/>
            <person name="Ortet P."/>
            <person name="Fochesato S."/>
            <person name="Jourlin-Castelli C."/>
            <person name="Ansaldi M."/>
            <person name="Py B."/>
            <person name="Fichant G."/>
            <person name="Coutinho P.M."/>
            <person name="Voulhoux R."/>
            <person name="Bastien O."/>
            <person name="Marechal E."/>
            <person name="Henrissat B."/>
            <person name="Quentin Y."/>
            <person name="Noirot P."/>
            <person name="Filloux A."/>
            <person name="Mejean V."/>
            <person name="Dubow M.S."/>
            <person name="Barras F."/>
            <person name="Barbe V."/>
            <person name="Weissenbach J."/>
            <person name="Mihalcescu I."/>
            <person name="Vermeglio A."/>
            <person name="Achouak W."/>
            <person name="Heulin T."/>
        </authorList>
    </citation>
    <scope>NUCLEOTIDE SEQUENCE [LARGE SCALE GENOMIC DNA]</scope>
    <source>
        <strain evidence="3">ATCC BAA-407 / DSM 14655 / LMG 21543 / TTB310</strain>
    </source>
</reference>
<keyword evidence="3" id="KW-1185">Reference proteome</keyword>
<accession>F5Y3Q8</accession>
<dbReference type="Proteomes" id="UP000008385">
    <property type="component" value="Chromosome"/>
</dbReference>
<evidence type="ECO:0000313" key="3">
    <source>
        <dbReference type="Proteomes" id="UP000008385"/>
    </source>
</evidence>
<evidence type="ECO:0000313" key="2">
    <source>
        <dbReference type="EMBL" id="AEG93715.1"/>
    </source>
</evidence>
<dbReference type="Pfam" id="PF01381">
    <property type="entry name" value="HTH_3"/>
    <property type="match status" value="1"/>
</dbReference>
<dbReference type="CDD" id="cd00093">
    <property type="entry name" value="HTH_XRE"/>
    <property type="match status" value="1"/>
</dbReference>
<protein>
    <submittedName>
        <fullName evidence="2">Transcriptional regulator, XRE family-like protein</fullName>
    </submittedName>
</protein>
<proteinExistence type="predicted"/>